<comment type="caution">
    <text evidence="2">The sequence shown here is derived from an EMBL/GenBank/DDBJ whole genome shotgun (WGS) entry which is preliminary data.</text>
</comment>
<evidence type="ECO:0000313" key="2">
    <source>
        <dbReference type="EMBL" id="OZV70543.1"/>
    </source>
</evidence>
<keyword evidence="3" id="KW-1185">Reference proteome</keyword>
<reference evidence="2 3" key="1">
    <citation type="submission" date="2017-05" db="EMBL/GenBank/DDBJ databases">
        <title>The draft genome sequence of Idiomarina salinarum WNB302.</title>
        <authorList>
            <person name="Sun Y."/>
            <person name="Chen B."/>
            <person name="Du Z."/>
        </authorList>
    </citation>
    <scope>NUCLEOTIDE SEQUENCE [LARGE SCALE GENOMIC DNA]</scope>
    <source>
        <strain evidence="2 3">WNB302</strain>
    </source>
</reference>
<keyword evidence="1" id="KW-0472">Membrane</keyword>
<evidence type="ECO:0000256" key="1">
    <source>
        <dbReference type="SAM" id="Phobius"/>
    </source>
</evidence>
<proteinExistence type="predicted"/>
<keyword evidence="1" id="KW-1133">Transmembrane helix</keyword>
<dbReference type="EMBL" id="NGJN01000001">
    <property type="protein sequence ID" value="OZV70543.1"/>
    <property type="molecule type" value="Genomic_DNA"/>
</dbReference>
<evidence type="ECO:0000313" key="3">
    <source>
        <dbReference type="Proteomes" id="UP000216840"/>
    </source>
</evidence>
<keyword evidence="1" id="KW-0812">Transmembrane</keyword>
<accession>A0A265UZ06</accession>
<sequence length="254" mass="29998">MAIKTRNMIKFFRKIRYDLMEKNKTGKYFKYAIGEIVLVVIGILIAIQLNEWRNDLVNNKQKQKVLLALKSDFEENITRLDTVFNHQEKSFFKFLKSKDLIDSINYVTDKLVLKENLRHGGYGYSFSPINGALRSAISSGDIHLINDERLTKLLFSWEDLVLDSYEEVELLRSYGSDPYVRLIHSYAQAREIGRKSPNKNRSNHPSNFVGIFKDPLFENYTQQMIYYSYQYMEELKVIRINNLEIIELIDRELK</sequence>
<dbReference type="InterPro" id="IPR045749">
    <property type="entry name" value="DUF6090"/>
</dbReference>
<dbReference type="Proteomes" id="UP000216840">
    <property type="component" value="Unassembled WGS sequence"/>
</dbReference>
<gene>
    <name evidence="2" type="ORF">CA834_00040</name>
</gene>
<name>A0A265UZ06_9FLAO</name>
<dbReference type="AlphaFoldDB" id="A0A265UZ06"/>
<dbReference type="Pfam" id="PF19578">
    <property type="entry name" value="DUF6090"/>
    <property type="match status" value="1"/>
</dbReference>
<feature type="transmembrane region" description="Helical" evidence="1">
    <location>
        <begin position="28"/>
        <end position="49"/>
    </location>
</feature>
<protein>
    <submittedName>
        <fullName evidence="2">Uncharacterized protein</fullName>
    </submittedName>
</protein>
<organism evidence="2 3">
    <name type="scientific">Winogradskyella aurantia</name>
    <dbReference type="NCBI Taxonomy" id="1915063"/>
    <lineage>
        <taxon>Bacteria</taxon>
        <taxon>Pseudomonadati</taxon>
        <taxon>Bacteroidota</taxon>
        <taxon>Flavobacteriia</taxon>
        <taxon>Flavobacteriales</taxon>
        <taxon>Flavobacteriaceae</taxon>
        <taxon>Winogradskyella</taxon>
    </lineage>
</organism>